<dbReference type="AlphaFoldDB" id="A0A0F7LVE5"/>
<gene>
    <name evidence="1" type="ORF">VY86_13105</name>
</gene>
<dbReference type="PATRIC" id="fig|230089.6.peg.2938"/>
<dbReference type="Proteomes" id="UP000034866">
    <property type="component" value="Chromosome"/>
</dbReference>
<accession>A0A0F7LVE5</accession>
<dbReference type="EMBL" id="CP011104">
    <property type="protein sequence ID" value="AKH65867.1"/>
    <property type="molecule type" value="Genomic_DNA"/>
</dbReference>
<keyword evidence="2" id="KW-1185">Reference proteome</keyword>
<evidence type="ECO:0000313" key="1">
    <source>
        <dbReference type="EMBL" id="AKH65867.1"/>
    </source>
</evidence>
<name>A0A0F7LVE5_9GAMM</name>
<dbReference type="KEGG" id="ptt:VY86_13105"/>
<reference evidence="1 2" key="1">
    <citation type="journal article" date="2015" name="J. Biotechnol.">
        <title>Complete genome sequence of Photorhabdus temperata subsp. thracensis 39-8(T), an entomopathogenic bacterium for the improved commercial bioinsecticide.</title>
        <authorList>
            <person name="Kwak Y."/>
            <person name="Shin J.H."/>
        </authorList>
    </citation>
    <scope>NUCLEOTIDE SEQUENCE [LARGE SCALE GENOMIC DNA]</scope>
    <source>
        <strain evidence="1 2">DSM 15199</strain>
    </source>
</reference>
<proteinExistence type="predicted"/>
<protein>
    <submittedName>
        <fullName evidence="1">Uncharacterized protein</fullName>
    </submittedName>
</protein>
<evidence type="ECO:0000313" key="2">
    <source>
        <dbReference type="Proteomes" id="UP000034866"/>
    </source>
</evidence>
<sequence>MNKDPRFPTDAGFQKMQVTHELPDGSNITIHYQYNSTTGKAYDMKITTPKRPEIQPKPSITDKK</sequence>
<organism evidence="1 2">
    <name type="scientific">Photorhabdus thracensis</name>
    <dbReference type="NCBI Taxonomy" id="230089"/>
    <lineage>
        <taxon>Bacteria</taxon>
        <taxon>Pseudomonadati</taxon>
        <taxon>Pseudomonadota</taxon>
        <taxon>Gammaproteobacteria</taxon>
        <taxon>Enterobacterales</taxon>
        <taxon>Morganellaceae</taxon>
        <taxon>Photorhabdus</taxon>
    </lineage>
</organism>
<reference evidence="2" key="2">
    <citation type="submission" date="2015-03" db="EMBL/GenBank/DDBJ databases">
        <title>Genome sequence of Azospirillum thiophilum strain DSM 21654T.</title>
        <authorList>
            <person name="Kwak Y."/>
            <person name="Shin J.-H."/>
        </authorList>
    </citation>
    <scope>NUCLEOTIDE SEQUENCE [LARGE SCALE GENOMIC DNA]</scope>
    <source>
        <strain evidence="2">DSM 15199</strain>
    </source>
</reference>